<gene>
    <name evidence="3" type="ORF">RIF23_11475</name>
</gene>
<dbReference type="InterPro" id="IPR046675">
    <property type="entry name" value="DUF6545"/>
</dbReference>
<keyword evidence="1" id="KW-0472">Membrane</keyword>
<name>A0ABU2H8J6_9ACTN</name>
<dbReference type="RefSeq" id="WP_310912473.1">
    <property type="nucleotide sequence ID" value="NZ_JAVLVT010000005.1"/>
</dbReference>
<dbReference type="InterPro" id="IPR050039">
    <property type="entry name" value="MAB_1171c-like"/>
</dbReference>
<comment type="caution">
    <text evidence="3">The sequence shown here is derived from an EMBL/GenBank/DDBJ whole genome shotgun (WGS) entry which is preliminary data.</text>
</comment>
<feature type="transmembrane region" description="Helical" evidence="1">
    <location>
        <begin position="180"/>
        <end position="201"/>
    </location>
</feature>
<keyword evidence="1" id="KW-0812">Transmembrane</keyword>
<protein>
    <submittedName>
        <fullName evidence="3">MAB_1171c family putative transporter</fullName>
    </submittedName>
</protein>
<dbReference type="EMBL" id="JAVLVT010000005">
    <property type="protein sequence ID" value="MDS1270919.1"/>
    <property type="molecule type" value="Genomic_DNA"/>
</dbReference>
<evidence type="ECO:0000259" key="2">
    <source>
        <dbReference type="Pfam" id="PF20182"/>
    </source>
</evidence>
<keyword evidence="1" id="KW-1133">Transmembrane helix</keyword>
<feature type="domain" description="DUF6545" evidence="2">
    <location>
        <begin position="244"/>
        <end position="379"/>
    </location>
</feature>
<evidence type="ECO:0000313" key="3">
    <source>
        <dbReference type="EMBL" id="MDS1270919.1"/>
    </source>
</evidence>
<evidence type="ECO:0000256" key="1">
    <source>
        <dbReference type="SAM" id="Phobius"/>
    </source>
</evidence>
<accession>A0ABU2H8J6</accession>
<feature type="transmembrane region" description="Helical" evidence="1">
    <location>
        <begin position="139"/>
        <end position="159"/>
    </location>
</feature>
<reference evidence="4" key="1">
    <citation type="submission" date="2023-07" db="EMBL/GenBank/DDBJ databases">
        <title>Novel species in the genus Lipingzhangella isolated from Sambhar Salt Lake.</title>
        <authorList>
            <person name="Jiya N."/>
            <person name="Kajale S."/>
            <person name="Sharma A."/>
        </authorList>
    </citation>
    <scope>NUCLEOTIDE SEQUENCE [LARGE SCALE GENOMIC DNA]</scope>
    <source>
        <strain evidence="4">LS1_29</strain>
    </source>
</reference>
<dbReference type="NCBIfam" id="NF042915">
    <property type="entry name" value="MAB_1171c_fam"/>
    <property type="match status" value="1"/>
</dbReference>
<feature type="transmembrane region" description="Helical" evidence="1">
    <location>
        <begin position="221"/>
        <end position="244"/>
    </location>
</feature>
<proteinExistence type="predicted"/>
<dbReference type="Proteomes" id="UP001250214">
    <property type="component" value="Unassembled WGS sequence"/>
</dbReference>
<feature type="transmembrane region" description="Helical" evidence="1">
    <location>
        <begin position="71"/>
        <end position="92"/>
    </location>
</feature>
<feature type="transmembrane region" description="Helical" evidence="1">
    <location>
        <begin position="99"/>
        <end position="119"/>
    </location>
</feature>
<dbReference type="Pfam" id="PF20182">
    <property type="entry name" value="DUF6545"/>
    <property type="match status" value="1"/>
</dbReference>
<evidence type="ECO:0000313" key="4">
    <source>
        <dbReference type="Proteomes" id="UP001250214"/>
    </source>
</evidence>
<keyword evidence="4" id="KW-1185">Reference proteome</keyword>
<sequence length="395" mass="43438">MLSPIETVVLVLLWLVVAVRIPSLSVGSSQRALWTVFFTLALSRTVPLPLVREWVSTAAGGQDIMPLVHHLLGIICAAALLRFISLVTCLYNRRPWAQLYQTGGAVVVGVCLTLLYALTPEQVHASTHDLLTATVDRPAALAYWILLQAYLGFALALAAKLFWHVARDTSEALLKTAFRLIWLGLVLNVCYAIYKTCYVVLHALGVGLSAVEVNRSSELLLGAAVTLMAVGACLPGLLSLRRIVETYRSLRRLSPLWRVIVGQFPEVALSGSEPSALHTGVLGQLRFRLYRRIIEIRDGILQLRYYLDPAVEKEVEEFLRGRAVPESERAAMAEACWIEAGLRAARADVAPHHVGCWTGQGGVGVDEEAVWLSQVSHAHSRSTLPALFAARREQR</sequence>
<organism evidence="3 4">
    <name type="scientific">Lipingzhangella rawalii</name>
    <dbReference type="NCBI Taxonomy" id="2055835"/>
    <lineage>
        <taxon>Bacteria</taxon>
        <taxon>Bacillati</taxon>
        <taxon>Actinomycetota</taxon>
        <taxon>Actinomycetes</taxon>
        <taxon>Streptosporangiales</taxon>
        <taxon>Nocardiopsidaceae</taxon>
        <taxon>Lipingzhangella</taxon>
    </lineage>
</organism>